<dbReference type="Gene3D" id="3.40.33.10">
    <property type="entry name" value="CAP"/>
    <property type="match status" value="1"/>
</dbReference>
<name>B5YMN6_THAPS</name>
<dbReference type="KEGG" id="tps:THAPS_23416"/>
<dbReference type="PaxDb" id="35128-Thaps23416"/>
<protein>
    <recommendedName>
        <fullName evidence="1">SCP domain-containing protein</fullName>
    </recommendedName>
</protein>
<dbReference type="SMART" id="SM00198">
    <property type="entry name" value="SCP"/>
    <property type="match status" value="1"/>
</dbReference>
<dbReference type="PANTHER" id="PTHR10334">
    <property type="entry name" value="CYSTEINE-RICH SECRETORY PROTEIN-RELATED"/>
    <property type="match status" value="1"/>
</dbReference>
<accession>B5YMN6</accession>
<dbReference type="SUPFAM" id="SSF55797">
    <property type="entry name" value="PR-1-like"/>
    <property type="match status" value="1"/>
</dbReference>
<dbReference type="GeneID" id="7449006"/>
<reference evidence="2 3" key="2">
    <citation type="journal article" date="2008" name="Nature">
        <title>The Phaeodactylum genome reveals the evolutionary history of diatom genomes.</title>
        <authorList>
            <person name="Bowler C."/>
            <person name="Allen A.E."/>
            <person name="Badger J.H."/>
            <person name="Grimwood J."/>
            <person name="Jabbari K."/>
            <person name="Kuo A."/>
            <person name="Maheswari U."/>
            <person name="Martens C."/>
            <person name="Maumus F."/>
            <person name="Otillar R.P."/>
            <person name="Rayko E."/>
            <person name="Salamov A."/>
            <person name="Vandepoele K."/>
            <person name="Beszteri B."/>
            <person name="Gruber A."/>
            <person name="Heijde M."/>
            <person name="Katinka M."/>
            <person name="Mock T."/>
            <person name="Valentin K."/>
            <person name="Verret F."/>
            <person name="Berges J.A."/>
            <person name="Brownlee C."/>
            <person name="Cadoret J.P."/>
            <person name="Chiovitti A."/>
            <person name="Choi C.J."/>
            <person name="Coesel S."/>
            <person name="De Martino A."/>
            <person name="Detter J.C."/>
            <person name="Durkin C."/>
            <person name="Falciatore A."/>
            <person name="Fournet J."/>
            <person name="Haruta M."/>
            <person name="Huysman M.J."/>
            <person name="Jenkins B.D."/>
            <person name="Jiroutova K."/>
            <person name="Jorgensen R.E."/>
            <person name="Joubert Y."/>
            <person name="Kaplan A."/>
            <person name="Kroger N."/>
            <person name="Kroth P.G."/>
            <person name="La Roche J."/>
            <person name="Lindquist E."/>
            <person name="Lommer M."/>
            <person name="Martin-Jezequel V."/>
            <person name="Lopez P.J."/>
            <person name="Lucas S."/>
            <person name="Mangogna M."/>
            <person name="McGinnis K."/>
            <person name="Medlin L.K."/>
            <person name="Montsant A."/>
            <person name="Oudot-Le Secq M.P."/>
            <person name="Napoli C."/>
            <person name="Obornik M."/>
            <person name="Parker M.S."/>
            <person name="Petit J.L."/>
            <person name="Porcel B.M."/>
            <person name="Poulsen N."/>
            <person name="Robison M."/>
            <person name="Rychlewski L."/>
            <person name="Rynearson T.A."/>
            <person name="Schmutz J."/>
            <person name="Shapiro H."/>
            <person name="Siaut M."/>
            <person name="Stanley M."/>
            <person name="Sussman M.R."/>
            <person name="Taylor A.R."/>
            <person name="Vardi A."/>
            <person name="von Dassow P."/>
            <person name="Vyverman W."/>
            <person name="Willis A."/>
            <person name="Wyrwicz L.S."/>
            <person name="Rokhsar D.S."/>
            <person name="Weissenbach J."/>
            <person name="Armbrust E.V."/>
            <person name="Green B.R."/>
            <person name="Van de Peer Y."/>
            <person name="Grigoriev I.V."/>
        </authorList>
    </citation>
    <scope>NUCLEOTIDE SEQUENCE [LARGE SCALE GENOMIC DNA]</scope>
    <source>
        <strain evidence="2 3">CCMP1335</strain>
    </source>
</reference>
<evidence type="ECO:0000313" key="2">
    <source>
        <dbReference type="EMBL" id="ACI64493.1"/>
    </source>
</evidence>
<feature type="domain" description="SCP" evidence="1">
    <location>
        <begin position="464"/>
        <end position="612"/>
    </location>
</feature>
<dbReference type="HOGENOM" id="CLU_420110_0_0_1"/>
<dbReference type="GO" id="GO:0005615">
    <property type="term" value="C:extracellular space"/>
    <property type="evidence" value="ECO:0000318"/>
    <property type="project" value="GO_Central"/>
</dbReference>
<dbReference type="Pfam" id="PF00188">
    <property type="entry name" value="CAP"/>
    <property type="match status" value="1"/>
</dbReference>
<dbReference type="InParanoid" id="B5YMN6"/>
<dbReference type="Proteomes" id="UP000001449">
    <property type="component" value="Chromosome 7"/>
</dbReference>
<dbReference type="EMBL" id="CP001160">
    <property type="protein sequence ID" value="ACI64493.1"/>
    <property type="molecule type" value="Genomic_DNA"/>
</dbReference>
<proteinExistence type="predicted"/>
<evidence type="ECO:0000313" key="3">
    <source>
        <dbReference type="Proteomes" id="UP000001449"/>
    </source>
</evidence>
<organism evidence="2 3">
    <name type="scientific">Thalassiosira pseudonana</name>
    <name type="common">Marine diatom</name>
    <name type="synonym">Cyclotella nana</name>
    <dbReference type="NCBI Taxonomy" id="35128"/>
    <lineage>
        <taxon>Eukaryota</taxon>
        <taxon>Sar</taxon>
        <taxon>Stramenopiles</taxon>
        <taxon>Ochrophyta</taxon>
        <taxon>Bacillariophyta</taxon>
        <taxon>Coscinodiscophyceae</taxon>
        <taxon>Thalassiosirophycidae</taxon>
        <taxon>Thalassiosirales</taxon>
        <taxon>Thalassiosiraceae</taxon>
        <taxon>Thalassiosira</taxon>
    </lineage>
</organism>
<reference evidence="2 3" key="1">
    <citation type="journal article" date="2004" name="Science">
        <title>The genome of the diatom Thalassiosira pseudonana: ecology, evolution, and metabolism.</title>
        <authorList>
            <person name="Armbrust E.V."/>
            <person name="Berges J.A."/>
            <person name="Bowler C."/>
            <person name="Green B.R."/>
            <person name="Martinez D."/>
            <person name="Putnam N.H."/>
            <person name="Zhou S."/>
            <person name="Allen A.E."/>
            <person name="Apt K.E."/>
            <person name="Bechner M."/>
            <person name="Brzezinski M.A."/>
            <person name="Chaal B.K."/>
            <person name="Chiovitti A."/>
            <person name="Davis A.K."/>
            <person name="Demarest M.S."/>
            <person name="Detter J.C."/>
            <person name="Glavina T."/>
            <person name="Goodstein D."/>
            <person name="Hadi M.Z."/>
            <person name="Hellsten U."/>
            <person name="Hildebrand M."/>
            <person name="Jenkins B.D."/>
            <person name="Jurka J."/>
            <person name="Kapitonov V.V."/>
            <person name="Kroger N."/>
            <person name="Lau W.W."/>
            <person name="Lane T.W."/>
            <person name="Larimer F.W."/>
            <person name="Lippmeier J.C."/>
            <person name="Lucas S."/>
            <person name="Medina M."/>
            <person name="Montsant A."/>
            <person name="Obornik M."/>
            <person name="Parker M.S."/>
            <person name="Palenik B."/>
            <person name="Pazour G.J."/>
            <person name="Richardson P.M."/>
            <person name="Rynearson T.A."/>
            <person name="Saito M.A."/>
            <person name="Schwartz D.C."/>
            <person name="Thamatrakoln K."/>
            <person name="Valentin K."/>
            <person name="Vardi A."/>
            <person name="Wilkerson F.P."/>
            <person name="Rokhsar D.S."/>
        </authorList>
    </citation>
    <scope>NUCLEOTIDE SEQUENCE [LARGE SCALE GENOMIC DNA]</scope>
    <source>
        <strain evidence="2 3">CCMP1335</strain>
    </source>
</reference>
<dbReference type="InterPro" id="IPR035940">
    <property type="entry name" value="CAP_sf"/>
</dbReference>
<sequence>MTVSTSEQTQKWAFDAPLRLKINDIIQFGHKKHVGSESDTLSHPPSSTRKPLIGGEEEMAATIIGTQYCLTSSTLATSGGKKFRAMERQQPKPTNTSSQLLFKSIIKYPSTTMMKTILPLLTIAASISADRLGTSQHEGVEEVGDQIEHFPRELVYAERRMEVVGEEMDEVEEQIKQYSPDLDLPELLGPSFYGESDQNDRRDASTTCSGNQAPVIIKVNTDAYGYETSVVLKDSSNRNIFTAPEQGSGRLGKNQAFVESMCLAPGDYTLRMKDTMGDGLCCEYGQGGYSVSVNGAKVVDVSGVNANWKVKDHEFTVAIGSSRWSTFNSGNSNGGSSSNNVSVDNTSPSFNFQSKSCYDTEVYTKVDKYGYETSWQIKNSSGRTVASMGAVIAPNDSKTVSAGCLAPGKYTLTFNDFDGVCCRNGDGEFKLMVDGKELVNGGSWVGEISHDFKVGHDWTYGMSSRDWAYLNAHNSRRQDWHTRCNNKYCNKKYRPLKWSKGLAADAANYAERLLDTCEETGIHHDPGIEQGENLAKNKGSGNWGELYDAEKIVKRFIDNEEFWGWNRNAHLTQGLWYATKYIGCAESVKSLGGNKMCRFQVCRYAKAGNCEMTKKDKNGNFIYNANQGDDWMIPMMADDSACGPVCPPEGCYL</sequence>
<dbReference type="InterPro" id="IPR014044">
    <property type="entry name" value="CAP_dom"/>
</dbReference>
<gene>
    <name evidence="2" type="ORF">THAPS_23416</name>
</gene>
<keyword evidence="3" id="KW-1185">Reference proteome</keyword>
<dbReference type="InterPro" id="IPR001283">
    <property type="entry name" value="CRISP-related"/>
</dbReference>
<evidence type="ECO:0000259" key="1">
    <source>
        <dbReference type="SMART" id="SM00198"/>
    </source>
</evidence>
<dbReference type="AlphaFoldDB" id="B5YMN6"/>
<dbReference type="FunFam" id="3.40.33.10:FF:000029">
    <property type="entry name" value="Predicted protein"/>
    <property type="match status" value="1"/>
</dbReference>
<dbReference type="RefSeq" id="XP_002295776.1">
    <property type="nucleotide sequence ID" value="XM_002295740.1"/>
</dbReference>